<evidence type="ECO:0000256" key="5">
    <source>
        <dbReference type="SAM" id="MobiDB-lite"/>
    </source>
</evidence>
<sequence>MAAAASTRASEAASIGAACTPNTMTQLRACKTCRLVKSRRQFHKDACENCPGERPHTAGEREDFVQSHTTSAFTGLVSITNPQESWIAKRLGLQEYVDDEGNRVPFKVGVYAVVLDEDQVASSQVDSAELGLGGGRGYGHADDDDEEEEDDDFIAPEHEEDEGADDVDDDDDDDAAGGGAAPRSP</sequence>
<feature type="region of interest" description="Disordered" evidence="5">
    <location>
        <begin position="123"/>
        <end position="185"/>
    </location>
</feature>
<dbReference type="InterPro" id="IPR009287">
    <property type="entry name" value="Spt4"/>
</dbReference>
<gene>
    <name evidence="7" type="ORF">FNF28_03232</name>
</gene>
<comment type="caution">
    <text evidence="7">The sequence shown here is derived from an EMBL/GenBank/DDBJ whole genome shotgun (WGS) entry which is preliminary data.</text>
</comment>
<dbReference type="GO" id="GO:0008270">
    <property type="term" value="F:zinc ion binding"/>
    <property type="evidence" value="ECO:0007669"/>
    <property type="project" value="InterPro"/>
</dbReference>
<dbReference type="SUPFAM" id="SSF63393">
    <property type="entry name" value="RNA polymerase subunits"/>
    <property type="match status" value="1"/>
</dbReference>
<evidence type="ECO:0000313" key="7">
    <source>
        <dbReference type="EMBL" id="KAA0166185.1"/>
    </source>
</evidence>
<evidence type="ECO:0000256" key="1">
    <source>
        <dbReference type="ARBA" id="ARBA00004123"/>
    </source>
</evidence>
<dbReference type="PANTHER" id="PTHR12882">
    <property type="entry name" value="SUPPRESSOR OF TY 4"/>
    <property type="match status" value="1"/>
</dbReference>
<keyword evidence="4" id="KW-0539">Nucleus</keyword>
<dbReference type="GO" id="GO:0000993">
    <property type="term" value="F:RNA polymerase II complex binding"/>
    <property type="evidence" value="ECO:0007669"/>
    <property type="project" value="TreeGrafter"/>
</dbReference>
<dbReference type="Proteomes" id="UP000324907">
    <property type="component" value="Unassembled WGS sequence"/>
</dbReference>
<name>A0A5A8DL58_CAFRO</name>
<dbReference type="PANTHER" id="PTHR12882:SF1">
    <property type="entry name" value="TRANSCRIPTION ELONGATION FACTOR SPT4"/>
    <property type="match status" value="1"/>
</dbReference>
<evidence type="ECO:0000259" key="6">
    <source>
        <dbReference type="SMART" id="SM01389"/>
    </source>
</evidence>
<feature type="compositionally biased region" description="Acidic residues" evidence="5">
    <location>
        <begin position="142"/>
        <end position="175"/>
    </location>
</feature>
<evidence type="ECO:0000256" key="4">
    <source>
        <dbReference type="ARBA" id="ARBA00023242"/>
    </source>
</evidence>
<comment type="similarity">
    <text evidence="2">Belongs to the SPT4 family.</text>
</comment>
<dbReference type="Pfam" id="PF06093">
    <property type="entry name" value="Spt4"/>
    <property type="match status" value="1"/>
</dbReference>
<dbReference type="GO" id="GO:0032044">
    <property type="term" value="C:DSIF complex"/>
    <property type="evidence" value="ECO:0007669"/>
    <property type="project" value="TreeGrafter"/>
</dbReference>
<dbReference type="AlphaFoldDB" id="A0A5A8DL58"/>
<dbReference type="GO" id="GO:0140673">
    <property type="term" value="P:transcription elongation-coupled chromatin remodeling"/>
    <property type="evidence" value="ECO:0007669"/>
    <property type="project" value="InterPro"/>
</dbReference>
<dbReference type="EMBL" id="VLTL01000041">
    <property type="protein sequence ID" value="KAA0166185.1"/>
    <property type="molecule type" value="Genomic_DNA"/>
</dbReference>
<comment type="subcellular location">
    <subcellularLocation>
        <location evidence="1">Nucleus</location>
    </subcellularLocation>
</comment>
<dbReference type="InterPro" id="IPR038510">
    <property type="entry name" value="Spt4_sf"/>
</dbReference>
<dbReference type="GO" id="GO:0006355">
    <property type="term" value="P:regulation of DNA-templated transcription"/>
    <property type="evidence" value="ECO:0007669"/>
    <property type="project" value="InterPro"/>
</dbReference>
<proteinExistence type="inferred from homology"/>
<accession>A0A5A8DL58</accession>
<dbReference type="InterPro" id="IPR022800">
    <property type="entry name" value="Spt4/RpoE2_Znf"/>
</dbReference>
<reference evidence="7 8" key="1">
    <citation type="submission" date="2019-07" db="EMBL/GenBank/DDBJ databases">
        <title>Genomes of Cafeteria roenbergensis.</title>
        <authorList>
            <person name="Fischer M.G."/>
            <person name="Hackl T."/>
            <person name="Roman M."/>
        </authorList>
    </citation>
    <scope>NUCLEOTIDE SEQUENCE [LARGE SCALE GENOMIC DNA]</scope>
    <source>
        <strain evidence="7 8">RCC970-E3</strain>
    </source>
</reference>
<dbReference type="InterPro" id="IPR029040">
    <property type="entry name" value="RPABC4/Spt4"/>
</dbReference>
<feature type="domain" description="Spt4/RpoE2 zinc finger" evidence="6">
    <location>
        <begin position="27"/>
        <end position="116"/>
    </location>
</feature>
<dbReference type="SMART" id="SM01389">
    <property type="entry name" value="Spt4"/>
    <property type="match status" value="1"/>
</dbReference>
<protein>
    <recommendedName>
        <fullName evidence="6">Spt4/RpoE2 zinc finger domain-containing protein</fullName>
    </recommendedName>
</protein>
<feature type="compositionally biased region" description="Gly residues" evidence="5">
    <location>
        <begin position="176"/>
        <end position="185"/>
    </location>
</feature>
<evidence type="ECO:0000313" key="8">
    <source>
        <dbReference type="Proteomes" id="UP000324907"/>
    </source>
</evidence>
<organism evidence="7 8">
    <name type="scientific">Cafeteria roenbergensis</name>
    <name type="common">Marine flagellate</name>
    <dbReference type="NCBI Taxonomy" id="33653"/>
    <lineage>
        <taxon>Eukaryota</taxon>
        <taxon>Sar</taxon>
        <taxon>Stramenopiles</taxon>
        <taxon>Bigyra</taxon>
        <taxon>Opalozoa</taxon>
        <taxon>Bicosoecida</taxon>
        <taxon>Cafeteriaceae</taxon>
        <taxon>Cafeteria</taxon>
    </lineage>
</organism>
<keyword evidence="3" id="KW-0804">Transcription</keyword>
<evidence type="ECO:0000256" key="3">
    <source>
        <dbReference type="ARBA" id="ARBA00023163"/>
    </source>
</evidence>
<evidence type="ECO:0000256" key="2">
    <source>
        <dbReference type="ARBA" id="ARBA00010464"/>
    </source>
</evidence>
<dbReference type="Gene3D" id="3.30.40.210">
    <property type="match status" value="1"/>
</dbReference>